<dbReference type="KEGG" id="nav:JQS30_04045"/>
<feature type="region of interest" description="Disordered" evidence="3">
    <location>
        <begin position="215"/>
        <end position="236"/>
    </location>
</feature>
<dbReference type="InterPro" id="IPR042098">
    <property type="entry name" value="TauD-like_sf"/>
</dbReference>
<dbReference type="GO" id="GO:0051213">
    <property type="term" value="F:dioxygenase activity"/>
    <property type="evidence" value="ECO:0007669"/>
    <property type="project" value="UniProtKB-KW"/>
</dbReference>
<dbReference type="RefSeq" id="WP_213172109.1">
    <property type="nucleotide sequence ID" value="NZ_CP070496.1"/>
</dbReference>
<proteinExistence type="predicted"/>
<dbReference type="EMBL" id="CP070496">
    <property type="protein sequence ID" value="QSB06098.1"/>
    <property type="molecule type" value="Genomic_DNA"/>
</dbReference>
<evidence type="ECO:0000256" key="1">
    <source>
        <dbReference type="ARBA" id="ARBA00023002"/>
    </source>
</evidence>
<protein>
    <submittedName>
        <fullName evidence="5">TauD/TfdA family dioxygenase</fullName>
    </submittedName>
</protein>
<keyword evidence="6" id="KW-1185">Reference proteome</keyword>
<keyword evidence="5" id="KW-0223">Dioxygenase</keyword>
<organism evidence="5 6">
    <name type="scientific">Natronoglycomyces albus</name>
    <dbReference type="NCBI Taxonomy" id="2811108"/>
    <lineage>
        <taxon>Bacteria</taxon>
        <taxon>Bacillati</taxon>
        <taxon>Actinomycetota</taxon>
        <taxon>Actinomycetes</taxon>
        <taxon>Glycomycetales</taxon>
        <taxon>Glycomycetaceae</taxon>
        <taxon>Natronoglycomyces</taxon>
    </lineage>
</organism>
<dbReference type="InterPro" id="IPR003819">
    <property type="entry name" value="TauD/TfdA-like"/>
</dbReference>
<dbReference type="Proteomes" id="UP000662939">
    <property type="component" value="Chromosome"/>
</dbReference>
<dbReference type="Gene3D" id="3.60.130.10">
    <property type="entry name" value="Clavaminate synthase-like"/>
    <property type="match status" value="1"/>
</dbReference>
<evidence type="ECO:0000259" key="4">
    <source>
        <dbReference type="Pfam" id="PF02668"/>
    </source>
</evidence>
<gene>
    <name evidence="5" type="ORF">JQS30_04045</name>
</gene>
<keyword evidence="1" id="KW-0560">Oxidoreductase</keyword>
<evidence type="ECO:0000313" key="6">
    <source>
        <dbReference type="Proteomes" id="UP000662939"/>
    </source>
</evidence>
<accession>A0A895XWT8</accession>
<dbReference type="SUPFAM" id="SSF51197">
    <property type="entry name" value="Clavaminate synthase-like"/>
    <property type="match status" value="1"/>
</dbReference>
<dbReference type="InterPro" id="IPR015797">
    <property type="entry name" value="NUDIX_hydrolase-like_dom_sf"/>
</dbReference>
<name>A0A895XWT8_9ACTN</name>
<reference evidence="5" key="1">
    <citation type="submission" date="2021-02" db="EMBL/GenBank/DDBJ databases">
        <title>Natronoglycomyces albus gen. nov., sp. nov, a haloalkaliphilic actinobacterium from a soda solonchak soil.</title>
        <authorList>
            <person name="Sorokin D.Y."/>
            <person name="Khijniak T.V."/>
            <person name="Zakharycheva A.P."/>
            <person name="Boueva O.V."/>
            <person name="Ariskina E.V."/>
            <person name="Hahnke R.L."/>
            <person name="Bunk B."/>
            <person name="Sproer C."/>
            <person name="Schumann P."/>
            <person name="Evtushenko L.I."/>
            <person name="Kublanov I.V."/>
        </authorList>
    </citation>
    <scope>NUCLEOTIDE SEQUENCE</scope>
    <source>
        <strain evidence="5">DSM 106290</strain>
    </source>
</reference>
<dbReference type="Pfam" id="PF02668">
    <property type="entry name" value="TauD"/>
    <property type="match status" value="1"/>
</dbReference>
<keyword evidence="2" id="KW-0408">Iron</keyword>
<evidence type="ECO:0000313" key="5">
    <source>
        <dbReference type="EMBL" id="QSB06098.1"/>
    </source>
</evidence>
<dbReference type="AlphaFoldDB" id="A0A895XWT8"/>
<evidence type="ECO:0000256" key="3">
    <source>
        <dbReference type="SAM" id="MobiDB-lite"/>
    </source>
</evidence>
<dbReference type="SUPFAM" id="SSF55811">
    <property type="entry name" value="Nudix"/>
    <property type="match status" value="1"/>
</dbReference>
<feature type="domain" description="TauD/TfdA-like" evidence="4">
    <location>
        <begin position="49"/>
        <end position="144"/>
    </location>
</feature>
<evidence type="ECO:0000256" key="2">
    <source>
        <dbReference type="ARBA" id="ARBA00023004"/>
    </source>
</evidence>
<sequence length="236" mass="26117">MAAPPHRAVGRARTIAALRTRMLGHISQRQYNLPLRRPDRCPRSDEVATELAQVRIAYSTNWRPTSTIHPLIVEDPAHGLTLRFRSGFATNTVCGPLPPSLSEAAMYAEVEAVLSEAVAVVYRWRPGDLLVVDNRAMIHVRGHAPNGPLPLRRPALQVRHNRPIRHSCLPAPILCAIAPGIRPWWKIRKPATFGVKALLLHPEGSGRFLVVRHSSSDPSRWGLPDGGYRPAGETPE</sequence>